<keyword evidence="2" id="KW-1185">Reference proteome</keyword>
<evidence type="ECO:0008006" key="3">
    <source>
        <dbReference type="Google" id="ProtNLM"/>
    </source>
</evidence>
<dbReference type="EMBL" id="OZ021743">
    <property type="protein sequence ID" value="CAK9328878.1"/>
    <property type="molecule type" value="Genomic_DNA"/>
</dbReference>
<evidence type="ECO:0000313" key="2">
    <source>
        <dbReference type="Proteomes" id="UP001642487"/>
    </source>
</evidence>
<name>A0ABP0Z7W7_9ROSI</name>
<organism evidence="1 2">
    <name type="scientific">Citrullus colocynthis</name>
    <name type="common">colocynth</name>
    <dbReference type="NCBI Taxonomy" id="252529"/>
    <lineage>
        <taxon>Eukaryota</taxon>
        <taxon>Viridiplantae</taxon>
        <taxon>Streptophyta</taxon>
        <taxon>Embryophyta</taxon>
        <taxon>Tracheophyta</taxon>
        <taxon>Spermatophyta</taxon>
        <taxon>Magnoliopsida</taxon>
        <taxon>eudicotyledons</taxon>
        <taxon>Gunneridae</taxon>
        <taxon>Pentapetalae</taxon>
        <taxon>rosids</taxon>
        <taxon>fabids</taxon>
        <taxon>Cucurbitales</taxon>
        <taxon>Cucurbitaceae</taxon>
        <taxon>Benincaseae</taxon>
        <taxon>Citrullus</taxon>
    </lineage>
</organism>
<dbReference type="InterPro" id="IPR046938">
    <property type="entry name" value="DNA_clamp_sf"/>
</dbReference>
<gene>
    <name evidence="1" type="ORF">CITCOLO1_LOCUS21312</name>
</gene>
<dbReference type="Gene3D" id="3.70.10.10">
    <property type="match status" value="1"/>
</dbReference>
<dbReference type="Proteomes" id="UP001642487">
    <property type="component" value="Chromosome 9"/>
</dbReference>
<reference evidence="1 2" key="1">
    <citation type="submission" date="2024-03" db="EMBL/GenBank/DDBJ databases">
        <authorList>
            <person name="Gkanogiannis A."/>
            <person name="Becerra Lopez-Lavalle L."/>
        </authorList>
    </citation>
    <scope>NUCLEOTIDE SEQUENCE [LARGE SCALE GENOMIC DNA]</scope>
</reference>
<protein>
    <recommendedName>
        <fullName evidence="3">Proliferating cell nuclear antigen</fullName>
    </recommendedName>
</protein>
<dbReference type="SUPFAM" id="SSF55979">
    <property type="entry name" value="DNA clamp"/>
    <property type="match status" value="1"/>
</dbReference>
<accession>A0ABP0Z7W7</accession>
<evidence type="ECO:0000313" key="1">
    <source>
        <dbReference type="EMBL" id="CAK9328878.1"/>
    </source>
</evidence>
<proteinExistence type="predicted"/>
<sequence length="254" mass="29160">MFFVKLTDFEPLMEATSLLAQISKDADVKFTPLKLYIIVSNRSPRFFATLQLSDRFFTNFSVNHDHSSKVSLESFHDALLDGGSSCSMSIHLLDKTKQLILRFETSSQIFPPLHYELTLSPPQLAENNNIGGQLEEGKFFIVKSKELRRIIKELPIFQDDSVVRIGVTNSQIKFSIASKEITLTKEGPHCRIVGFEEEVETQFQIILRPMLFFLNFTYKANRVWFYKTKNNSYSVMSVPAYGISGQYVIYFPPL</sequence>